<evidence type="ECO:0008006" key="3">
    <source>
        <dbReference type="Google" id="ProtNLM"/>
    </source>
</evidence>
<comment type="caution">
    <text evidence="1">The sequence shown here is derived from an EMBL/GenBank/DDBJ whole genome shotgun (WGS) entry which is preliminary data.</text>
</comment>
<protein>
    <recommendedName>
        <fullName evidence="3">Apea-like HEPN domain-containing protein</fullName>
    </recommendedName>
</protein>
<dbReference type="RefSeq" id="WP_181488684.1">
    <property type="nucleotide sequence ID" value="NZ_JACDUI010000002.1"/>
</dbReference>
<name>A0A7J9NIY1_METMI</name>
<gene>
    <name evidence="1" type="ORF">HNP87_001407</name>
</gene>
<dbReference type="AlphaFoldDB" id="A0A7J9NIY1"/>
<proteinExistence type="predicted"/>
<organism evidence="1 2">
    <name type="scientific">Methanococcus maripaludis</name>
    <name type="common">Methanococcus deltae</name>
    <dbReference type="NCBI Taxonomy" id="39152"/>
    <lineage>
        <taxon>Archaea</taxon>
        <taxon>Methanobacteriati</taxon>
        <taxon>Methanobacteriota</taxon>
        <taxon>Methanomada group</taxon>
        <taxon>Methanococci</taxon>
        <taxon>Methanococcales</taxon>
        <taxon>Methanococcaceae</taxon>
        <taxon>Methanococcus</taxon>
    </lineage>
</organism>
<dbReference type="EMBL" id="JACDUI010000002">
    <property type="protein sequence ID" value="MBA2840875.1"/>
    <property type="molecule type" value="Genomic_DNA"/>
</dbReference>
<reference evidence="1 2" key="1">
    <citation type="submission" date="2020-07" db="EMBL/GenBank/DDBJ databases">
        <title>Genomic Encyclopedia of Type Strains, Phase IV (KMG-V): Genome sequencing to study the core and pangenomes of soil and plant-associated prokaryotes.</title>
        <authorList>
            <person name="Whitman W."/>
        </authorList>
    </citation>
    <scope>NUCLEOTIDE SEQUENCE [LARGE SCALE GENOMIC DNA]</scope>
    <source>
        <strain evidence="1 2">A4</strain>
    </source>
</reference>
<sequence length="425" mass="50229">MKNFDKLSVEYLIFISGQENFCDTENAFNSLLMTNSKVKIKKNKYSFDNFEVNYNIELNPVENNIERVFNVLFECDDKKDADKFSELISSFENILGNLDTKGVKFGKIWDELSLYYGIMAYPEINYVENLMRKLITKFMAKFGTEWTEKYVPDKVVESLRCETDDLDENEETQKNFGIYSLYEIDFIRLEDFLFRKYPTAKEDEVKKIVKNIEKADKIEQLSLKDLKEAYVYKSNWERFFSNEIGCTQNKIKIPWRKLYKLRCMVAHNNTVNKEDYENITQLVKDLKVILNKALKKIGDIEINPEIKDSVMENTYLGEEFLKGKFINKYIELNNFLNEHFNDVIAGNTKTGHTLTVARILYLNKYIDVEIYFKIKDIQNFRNGVVYGMVSYTTDDLKQYINTIDYLITNFTKNPDFGRNEESNFS</sequence>
<dbReference type="Proteomes" id="UP000563838">
    <property type="component" value="Unassembled WGS sequence"/>
</dbReference>
<evidence type="ECO:0000313" key="2">
    <source>
        <dbReference type="Proteomes" id="UP000563838"/>
    </source>
</evidence>
<evidence type="ECO:0000313" key="1">
    <source>
        <dbReference type="EMBL" id="MBA2840875.1"/>
    </source>
</evidence>
<accession>A0A7J9NIY1</accession>